<protein>
    <recommendedName>
        <fullName evidence="5">Antitoxin</fullName>
    </recommendedName>
</protein>
<organism evidence="2">
    <name type="scientific">Candidatus Kentrum sp. LPFa</name>
    <dbReference type="NCBI Taxonomy" id="2126335"/>
    <lineage>
        <taxon>Bacteria</taxon>
        <taxon>Pseudomonadati</taxon>
        <taxon>Pseudomonadota</taxon>
        <taxon>Gammaproteobacteria</taxon>
        <taxon>Candidatus Kentrum</taxon>
    </lineage>
</organism>
<dbReference type="EMBL" id="CAADFP010000321">
    <property type="protein sequence ID" value="VFK35002.1"/>
    <property type="molecule type" value="Genomic_DNA"/>
</dbReference>
<evidence type="ECO:0000256" key="1">
    <source>
        <dbReference type="ARBA" id="ARBA00009981"/>
    </source>
</evidence>
<proteinExistence type="inferred from homology"/>
<gene>
    <name evidence="3" type="ORF">BECKLPF1236A_GA0070988_103283</name>
    <name evidence="2" type="ORF">BECKLPF1236B_GA0070989_102615</name>
    <name evidence="4" type="ORF">BECKLPF1236C_GA0070990_103213</name>
</gene>
<comment type="similarity">
    <text evidence="1">Belongs to the phD/YefM antitoxin family.</text>
</comment>
<dbReference type="InterPro" id="IPR036165">
    <property type="entry name" value="YefM-like_sf"/>
</dbReference>
<reference evidence="2" key="1">
    <citation type="submission" date="2019-02" db="EMBL/GenBank/DDBJ databases">
        <authorList>
            <person name="Gruber-Vodicka R. H."/>
            <person name="Seah K. B. B."/>
        </authorList>
    </citation>
    <scope>NUCLEOTIDE SEQUENCE</scope>
    <source>
        <strain evidence="3">BECK_S312</strain>
        <strain evidence="2">BECK_S313</strain>
        <strain evidence="4">BECK_S426</strain>
    </source>
</reference>
<evidence type="ECO:0000313" key="4">
    <source>
        <dbReference type="EMBL" id="VFK35002.1"/>
    </source>
</evidence>
<dbReference type="AlphaFoldDB" id="A0A450W4A1"/>
<sequence length="76" mass="8868">MREYGLTEAQQYFASILDQAKREGIVCIKKRESEYFYVTSAEPKRSPLDIEGADLGMTSSEIVEVIRENREREYSR</sequence>
<evidence type="ECO:0008006" key="5">
    <source>
        <dbReference type="Google" id="ProtNLM"/>
    </source>
</evidence>
<dbReference type="EMBL" id="CAADFM010000328">
    <property type="protein sequence ID" value="VFK21992.1"/>
    <property type="molecule type" value="Genomic_DNA"/>
</dbReference>
<name>A0A450W4A1_9GAMM</name>
<dbReference type="SUPFAM" id="SSF143120">
    <property type="entry name" value="YefM-like"/>
    <property type="match status" value="1"/>
</dbReference>
<dbReference type="EMBL" id="CAADFK010000026">
    <property type="protein sequence ID" value="VFK11862.1"/>
    <property type="molecule type" value="Genomic_DNA"/>
</dbReference>
<evidence type="ECO:0000313" key="2">
    <source>
        <dbReference type="EMBL" id="VFK11862.1"/>
    </source>
</evidence>
<accession>A0A450W4A1</accession>
<evidence type="ECO:0000313" key="3">
    <source>
        <dbReference type="EMBL" id="VFK21992.1"/>
    </source>
</evidence>